<proteinExistence type="predicted"/>
<feature type="region of interest" description="Disordered" evidence="1">
    <location>
        <begin position="1144"/>
        <end position="1173"/>
    </location>
</feature>
<feature type="compositionally biased region" description="Basic and acidic residues" evidence="1">
    <location>
        <begin position="1015"/>
        <end position="1031"/>
    </location>
</feature>
<dbReference type="EMBL" id="FLQY01000364">
    <property type="protein sequence ID" value="SBT10699.1"/>
    <property type="molecule type" value="Genomic_DNA"/>
</dbReference>
<dbReference type="RefSeq" id="WP_186412271.1">
    <property type="nucleotide sequence ID" value="NZ_FLQY01000364.1"/>
</dbReference>
<feature type="domain" description="Large polyvalent protein associated" evidence="3">
    <location>
        <begin position="3941"/>
        <end position="4106"/>
    </location>
</feature>
<reference evidence="4 5" key="1">
    <citation type="submission" date="2016-06" db="EMBL/GenBank/DDBJ databases">
        <authorList>
            <person name="Kjaerup R.B."/>
            <person name="Dalgaard T.S."/>
            <person name="Juul-Madsen H.R."/>
        </authorList>
    </citation>
    <scope>NUCLEOTIDE SEQUENCE [LARGE SCALE GENOMIC DNA]</scope>
    <source>
        <strain evidence="4">2</strain>
    </source>
</reference>
<feature type="region of interest" description="Disordered" evidence="1">
    <location>
        <begin position="2932"/>
        <end position="2951"/>
    </location>
</feature>
<evidence type="ECO:0000259" key="3">
    <source>
        <dbReference type="Pfam" id="PF18857"/>
    </source>
</evidence>
<feature type="compositionally biased region" description="Polar residues" evidence="1">
    <location>
        <begin position="938"/>
        <end position="948"/>
    </location>
</feature>
<feature type="compositionally biased region" description="Low complexity" evidence="1">
    <location>
        <begin position="955"/>
        <end position="971"/>
    </location>
</feature>
<evidence type="ECO:0000256" key="1">
    <source>
        <dbReference type="SAM" id="MobiDB-lite"/>
    </source>
</evidence>
<organism evidence="4 5">
    <name type="scientific">Candidatus Propionivibrio aalborgensis</name>
    <dbReference type="NCBI Taxonomy" id="1860101"/>
    <lineage>
        <taxon>Bacteria</taxon>
        <taxon>Pseudomonadati</taxon>
        <taxon>Pseudomonadota</taxon>
        <taxon>Betaproteobacteria</taxon>
        <taxon>Rhodocyclales</taxon>
        <taxon>Rhodocyclaceae</taxon>
        <taxon>Propionivibrio</taxon>
    </lineage>
</organism>
<feature type="region of interest" description="Disordered" evidence="1">
    <location>
        <begin position="765"/>
        <end position="800"/>
    </location>
</feature>
<dbReference type="InterPro" id="IPR040561">
    <property type="entry name" value="LPD38"/>
</dbReference>
<accession>A0A1A8Y0L6</accession>
<feature type="region of interest" description="Disordered" evidence="1">
    <location>
        <begin position="1"/>
        <end position="31"/>
    </location>
</feature>
<feature type="region of interest" description="Disordered" evidence="1">
    <location>
        <begin position="911"/>
        <end position="983"/>
    </location>
</feature>
<dbReference type="PANTHER" id="PTHR41313:SF1">
    <property type="entry name" value="DNA METHYLASE ADENINE-SPECIFIC DOMAIN-CONTAINING PROTEIN"/>
    <property type="match status" value="1"/>
</dbReference>
<sequence>MGNPFDQFDRQAAGTNPFDKFDDPVPEQEQGGFVPAFKRTIGNMASTAGVTGEDVLGKNSITSGLQEWGKGVEEANKPGITSLSDIPKKPGTYVTESLANMGAQLAPQGIAGVAGRVIGGLAGGRLGGRPGALAGQEIGGRIAQAIPTFVQEYGGIRQEQNDSADPKDVNKLRAVAAAIPATAIEFAFGPQKLLARFLDGATREQIKELAKQPTKEIIKGLGKEFVKGGLGEASEEYPQKMLEKWGANKDPLSKEAQNEALFSAAMAIPGGGIMQGGMSAYETAKAARQNAAEQQSVPPAPPTNPLLAQATQEFSPQPGSTSQLDQTPTSFDVPKTLPPSGPLSGAVGIGRMSGAIPPEPVLRERDFVPPPSGSYGQLAEFEGLLNGERADKQSRVSDLLSGQAVQAASEAESQQAMVEAAQAQQSAQARYNLLQQVADTLPGDRNLKRAFGRALKEAGYSNLDFTPEETASIDNFNQINRSAGIAANIGPGIEPSTPNELDASQFIKEKGAKPEPKRHASNLENRIHELELQIEQYGMTPERESEIVGLIDQLDAQVAAKKKGIAAPTQTYGAQPTRTTPLLQTATNLGLPDVAQAVKTKQGQEKEQKAPAANVAPDSKEPWKMSSQEYDSPVEKEKREIFYVRSGSNNIEVIRNPSGADLSDMKKEFRREFPNATKDDPALRHTEDVSGNSYYWKGHLGAHQHIEPEISKRYGVAVNQNAAQKMSHRYVVRRALYDGFAVPDSVIAEYPGIIDEVRGIEGNKLSPKPAPAIEQPTLPPESSANPAVAPQQAQKGPGLSRVDPKLLAAYESAKASGNKAEQRRLAKEINAQRIKQISAAKEHAPVVLSLGSAPNSAEPITVKDGVVHVGNYPAQNFDTGENITVENGATPQQIKAALSGAGAIGRGQKVFGLPKESAPNSQAIPDGSTPQDAAEVKPNSSTELTGSTEVERQKPSAPAAPQQSAKEAPAETPKTDQPSDDGMDAMFEDAVEEAFGKAEPAISGQQDELDAEMRAYEAKAEAKSKKEKADNPRSATKSAASATKNATMGMAEVAKGLNALFKPKPGTLSMGVGFSQETYEAAKPYFAAGISHFKQAGADIKDMMLALVKNLRDQFGMDQETVKAMQPYVVQYMREVRDGKIVYDEVNTPKEDGNDPSDAGLENTLDNPLAEGQRRKRAYVAARGIQATRYRPGRADGRIVRGTGRRAEGKIDAVEEVGDGGRSPDVRDGQNGVVAGDVQRVSADYRPGIGGLTREGSWFDSASRNIDLIELAIKIDGEKRNATPEEQALLSKYVGFGAGEIRNYLFPIPPAYAKSQEPNRLIWPSFVREARWKPLAERIEALPREWQQSILQSTQYAHYTSEGIIRSMWSAIQKLGFTGGKIFEPGTGIGSFSMLMPDSVHQTSVFTGVEFDAPTALIARLLSPDQHLQHGDFIKRKFPKNFFDVNIGNPPFSQTPILGDSEYAKRGFMLHDFFFAKGIDLVRPGGLQVFVTSKGTMDKLTDKARKYLSERADLVGAIRLPSTAFEGNAGTSVVTDVIFLRKRADGEAPAGQEWGKIVPVETKDGPVMINEYFANHPEMVLGQNRISGNTDDLGRRVNSNGRGGEQYTVVSYDTTPAELDAKFAQAVERLPENIYSPLGQTDETVKEETRKVDFDPSVKREGVVYLAKDGTVMRVSSGIGVPLESSVKLSDKDKAWFKSYVELRNLVQLAREAQINDAKWEGVLKKLNKAYDAFRATHGPINDFTVTTRKATAEDGSIVETQIKRFKNKRLYREDYDAAILTTLETITESGEIIKAPFLLGRTIGKPVVVDVKSIGDALAVSLDAIGTLNLEDIGRRMKLGRDETIEAMGGQIFKTNDGNWQLADEYLSGNVVDKLEEAEQAAQLDPSFKRNVEALKEVQPEKLGPSQISAKLGAAWIPESHVNEFATEIGAGSVTYDHKTETWQVDGGNKRTERRAGAEYGTAARSPSELLEAILNSRSIKVMMTVDKKTVPDVEATTAANEMAKKIKDKFRGWVWTDSDRATDLVESYNKRYNNIAPRKFDGTHLTLPGVSLRFKLHPHQLRSIWRQIQTGNTYLAHAVGAGKTIEMIAGGMEQKRLGLIKKPMYVVPNHMLEQFSNEFMELYPLANIMVADDENFSAERRKAFIASATLNSPDAIIITHSAFKRIGVSEESVAPIRDEILADLEIELSETAKDQGSRVRRGQLEQQIEAVKQRFDAIVGASGKDSTIKFEDIGADFIYADEAHAFRKLDFHTAQSIKGIDPNGSQAAMDMYVKTRIMEKGRPGRSFVFASGTPVTNTMGELYTILRFFAGAELDRAGISTFDSWARMFGEVAPALEPNAAGRYELIERFAKFDNVPELMSRVRQFMDVLTSENLGALVKRPDLKGGKPNLNIVESNDALEEYMRGELATRIEISKAWKPSKEEPNNPDPIVAIITDGRFAAIDPRFFGGKLEGESIITTMGDKVAETYHATKDNIYYDKDGKPEKIKGSTQIVFYNLGFGEQSQKNRGFNSRAAFTKRLTDGGIPRSDIAWFDDANTDAKKEAVFKDMRSGKLKVLIGSAKKMGTGVNVQKRLITLHYQDPPWFPADVEQPHGRIIRQGNQNKEVSIEWYTTKGTYQSTMWQMVGRKQRFIDQAFTGDKSLRSMDDMGEASLFEQAAAVASGDPRAIQLAGLRQDVERFERLQAAHASEQINVSSALRSAEYYLSSALKRVKIYTKAYKAIGEKHFSFESGKVGNSTYNKVGEFGQAIKDAFNKEVEKGTPGRNEVKIGSIGDAISLTVEAVFAHDHKTKQDEPTGNYRLGVDVGGASYLVVSSAGLGADVDAVGLGRQVTNKVNEVDRDLRAARADVITQETDVIKLKKKRGAPFEYQQEMAEKYGDLKRLEAELQDDGKTKATAVVSETTMTASESALTGALPDEQRLVRYDDQDNMARNSGALPGESRFNQASDGRITPSDKAIYGMAAEGKNAKDILKFIAASSRNPFYRQLARLLLKTGIAPKITVGDGKGFTFNAGNDKQYAASYNPKTDTVSLFRPASSERHALHEFLHAATIKALSKNGMASVQMRALFNHVKATGKMNGMYGMENVDEFVAEVFSNPKFQELLKQIAAPEGSARKTVWDRFISVIRGILGLKTESHDALSRALSLGLGVMHENMKLSEGKSLTAKGNVGAGSATINVDGVERPRLNSNGKPIAQTDEGIRNFWKWFSGSKITDDQGRPLVVYHGTNADFSEFKVTRGGEFGPAIYMTDNKREAGEYGDAVKGVSFAAPSAHIMPSFVRLENPYTKGVDAFWKEFGGGTDADGIELAKAAGYDGVVAQRQDRYYDNDAREFVDRGTMLTHYVAFSPSQIKSATGNNGQFSPDNNDIRYNVIGDSGRAYDQAHRDFFKNVGRDINPESRLQKSLNYLRNDFWKKMAVGIVDQFRGLKDLGDNGTAYMLARLSKGTAGAFDTLLHHGKLMLRDGVYDGDTSGGFVERLGVPLHGELDDVLWWIAANRAWNLAPLGKENLFSPSDIAAGKSLANGTTAFDYTIQTGPARGTVTRNRSMIYADAHRVFNEFQKNTLDMAEQSGLIDGNSRKTWESEFYVPFYRVSEEDGEFVGAKISGSLVRKRAFQKLKGGTDKLNSDLLSNTLQNWAHLITASAQNRAARASLAAAENIGVAQRVAPDMASYSASNGTMLPPGTKKTVWFQENGKKVEYLVTDPFVMTAITSLEYAGMRNGIMDAMTKFKHALTIGVTASPAFKVRNLIRDSLQAIGTSDLGYNPIKNVTEGYKQTRRDSQEYVSALASGGLIRFGTMLEGSESSRVRQLIKAGVKDSTILNSDNKWQAFYDKVIDPAVSAYNELGNRSEEINRAALYNQLIKQGKSHAEAALLARDLMDFSMQGSFNTIRFLSQVVPFFNARLQGMYKLGRAARDDPKKMAVVTGALALASIALMAGYHDDDDWKRREDWDRDNYWWFKLGGIEYRIPKPFELGAVATLAERSVEYLTNDEMTGERFRNVIGKIAENNLSMNPVPQMVKPIIDLYANKDSFTGRPIETMGMQRLDSDMRFNSNTSMPARALSTATLGALSPVQYDHLVRAYFGWIGATAVSSADMAARVFMNEPTKPAMDYWKVTTQGMMKEQGSGSSRYLTLLYDQASELEQAYGTYRQLLKDGKFEDAKDYYESNADKLKRYKFVNSVKSMETKLNASIRSIERSDASAEEKKARIERVQAMKERVAKRVAPGLQ</sequence>
<feature type="compositionally biased region" description="Low complexity" evidence="1">
    <location>
        <begin position="1034"/>
        <end position="1043"/>
    </location>
</feature>
<feature type="compositionally biased region" description="Polar residues" evidence="1">
    <location>
        <begin position="309"/>
        <end position="330"/>
    </location>
</feature>
<dbReference type="InterPro" id="IPR027417">
    <property type="entry name" value="P-loop_NTPase"/>
</dbReference>
<dbReference type="InterPro" id="IPR049522">
    <property type="entry name" value="ART-PolyVal_dom"/>
</dbReference>
<dbReference type="Gene3D" id="3.40.50.150">
    <property type="entry name" value="Vaccinia Virus protein VP39"/>
    <property type="match status" value="1"/>
</dbReference>
<feature type="region of interest" description="Disordered" evidence="1">
    <location>
        <begin position="598"/>
        <end position="631"/>
    </location>
</feature>
<dbReference type="Proteomes" id="UP000199600">
    <property type="component" value="Unassembled WGS sequence"/>
</dbReference>
<protein>
    <submittedName>
        <fullName evidence="4">Uncharacterized protein</fullName>
    </submittedName>
</protein>
<dbReference type="PANTHER" id="PTHR41313">
    <property type="entry name" value="ADENINE-SPECIFIC METHYLTRANSFERASE"/>
    <property type="match status" value="1"/>
</dbReference>
<gene>
    <name evidence="4" type="ORF">PROAA_610059</name>
</gene>
<feature type="domain" description="ART-PolyVal-like" evidence="2">
    <location>
        <begin position="3215"/>
        <end position="3360"/>
    </location>
</feature>
<keyword evidence="5" id="KW-1185">Reference proteome</keyword>
<evidence type="ECO:0000313" key="5">
    <source>
        <dbReference type="Proteomes" id="UP000199600"/>
    </source>
</evidence>
<feature type="region of interest" description="Disordered" evidence="1">
    <location>
        <begin position="285"/>
        <end position="344"/>
    </location>
</feature>
<dbReference type="InterPro" id="IPR052933">
    <property type="entry name" value="DNA_Protect_Modify"/>
</dbReference>
<feature type="compositionally biased region" description="Polar residues" evidence="1">
    <location>
        <begin position="918"/>
        <end position="931"/>
    </location>
</feature>
<evidence type="ECO:0000259" key="2">
    <source>
        <dbReference type="Pfam" id="PF18760"/>
    </source>
</evidence>
<feature type="compositionally biased region" description="Basic and acidic residues" evidence="1">
    <location>
        <begin position="1144"/>
        <end position="1153"/>
    </location>
</feature>
<dbReference type="SUPFAM" id="SSF53335">
    <property type="entry name" value="S-adenosyl-L-methionine-dependent methyltransferases"/>
    <property type="match status" value="1"/>
</dbReference>
<dbReference type="Pfam" id="PF18857">
    <property type="entry name" value="LPD38"/>
    <property type="match status" value="1"/>
</dbReference>
<evidence type="ECO:0000313" key="4">
    <source>
        <dbReference type="EMBL" id="SBT10699.1"/>
    </source>
</evidence>
<name>A0A1A8Y0L6_9RHOO</name>
<dbReference type="Gene3D" id="3.40.50.300">
    <property type="entry name" value="P-loop containing nucleotide triphosphate hydrolases"/>
    <property type="match status" value="2"/>
</dbReference>
<dbReference type="SUPFAM" id="SSF52540">
    <property type="entry name" value="P-loop containing nucleoside triphosphate hydrolases"/>
    <property type="match status" value="2"/>
</dbReference>
<dbReference type="InterPro" id="IPR029063">
    <property type="entry name" value="SAM-dependent_MTases_sf"/>
</dbReference>
<feature type="region of interest" description="Disordered" evidence="1">
    <location>
        <begin position="1015"/>
        <end position="1043"/>
    </location>
</feature>
<dbReference type="Pfam" id="PF18760">
    <property type="entry name" value="ART-PolyVal"/>
    <property type="match status" value="1"/>
</dbReference>